<dbReference type="OrthoDB" id="2681037at2759"/>
<keyword evidence="4" id="KW-1185">Reference proteome</keyword>
<keyword evidence="1" id="KW-0472">Membrane</keyword>
<keyword evidence="1" id="KW-0812">Transmembrane</keyword>
<dbReference type="InterPro" id="IPR045340">
    <property type="entry name" value="DUF6533"/>
</dbReference>
<evidence type="ECO:0000313" key="3">
    <source>
        <dbReference type="EMBL" id="OAX37023.1"/>
    </source>
</evidence>
<organism evidence="3 4">
    <name type="scientific">Rhizopogon vinicolor AM-OR11-026</name>
    <dbReference type="NCBI Taxonomy" id="1314800"/>
    <lineage>
        <taxon>Eukaryota</taxon>
        <taxon>Fungi</taxon>
        <taxon>Dikarya</taxon>
        <taxon>Basidiomycota</taxon>
        <taxon>Agaricomycotina</taxon>
        <taxon>Agaricomycetes</taxon>
        <taxon>Agaricomycetidae</taxon>
        <taxon>Boletales</taxon>
        <taxon>Suillineae</taxon>
        <taxon>Rhizopogonaceae</taxon>
        <taxon>Rhizopogon</taxon>
    </lineage>
</organism>
<protein>
    <recommendedName>
        <fullName evidence="2">DUF6533 domain-containing protein</fullName>
    </recommendedName>
</protein>
<dbReference type="Proteomes" id="UP000092154">
    <property type="component" value="Unassembled WGS sequence"/>
</dbReference>
<dbReference type="EMBL" id="KV448377">
    <property type="protein sequence ID" value="OAX37023.1"/>
    <property type="molecule type" value="Genomic_DNA"/>
</dbReference>
<name>A0A1B7MWN6_9AGAM</name>
<feature type="transmembrane region" description="Helical" evidence="1">
    <location>
        <begin position="91"/>
        <end position="113"/>
    </location>
</feature>
<dbReference type="Pfam" id="PF20151">
    <property type="entry name" value="DUF6533"/>
    <property type="match status" value="1"/>
</dbReference>
<feature type="transmembrane region" description="Helical" evidence="1">
    <location>
        <begin position="52"/>
        <end position="79"/>
    </location>
</feature>
<feature type="transmembrane region" description="Helical" evidence="1">
    <location>
        <begin position="179"/>
        <end position="198"/>
    </location>
</feature>
<keyword evidence="1" id="KW-1133">Transmembrane helix</keyword>
<feature type="transmembrane region" description="Helical" evidence="1">
    <location>
        <begin position="20"/>
        <end position="40"/>
    </location>
</feature>
<dbReference type="AlphaFoldDB" id="A0A1B7MWN6"/>
<feature type="transmembrane region" description="Helical" evidence="1">
    <location>
        <begin position="125"/>
        <end position="149"/>
    </location>
</feature>
<dbReference type="InParanoid" id="A0A1B7MWN6"/>
<evidence type="ECO:0000256" key="1">
    <source>
        <dbReference type="SAM" id="Phobius"/>
    </source>
</evidence>
<reference evidence="3 4" key="1">
    <citation type="submission" date="2016-06" db="EMBL/GenBank/DDBJ databases">
        <title>Comparative genomics of the ectomycorrhizal sister species Rhizopogon vinicolor and Rhizopogon vesiculosus (Basidiomycota: Boletales) reveals a divergence of the mating type B locus.</title>
        <authorList>
            <consortium name="DOE Joint Genome Institute"/>
            <person name="Mujic A.B."/>
            <person name="Kuo A."/>
            <person name="Tritt A."/>
            <person name="Lipzen A."/>
            <person name="Chen C."/>
            <person name="Johnson J."/>
            <person name="Sharma A."/>
            <person name="Barry K."/>
            <person name="Grigoriev I.V."/>
            <person name="Spatafora J.W."/>
        </authorList>
    </citation>
    <scope>NUCLEOTIDE SEQUENCE [LARGE SCALE GENOMIC DNA]</scope>
    <source>
        <strain evidence="3 4">AM-OR11-026</strain>
    </source>
</reference>
<feature type="domain" description="DUF6533" evidence="2">
    <location>
        <begin position="22"/>
        <end position="67"/>
    </location>
</feature>
<gene>
    <name evidence="3" type="ORF">K503DRAFT_259856</name>
</gene>
<evidence type="ECO:0000259" key="2">
    <source>
        <dbReference type="Pfam" id="PF20151"/>
    </source>
</evidence>
<proteinExistence type="predicted"/>
<evidence type="ECO:0000313" key="4">
    <source>
        <dbReference type="Proteomes" id="UP000092154"/>
    </source>
</evidence>
<accession>A0A1B7MWN6</accession>
<sequence length="235" mass="26911">MTVVSNDPSWWPMISFAREYSYFSVAALAIVAYDWALTVGQEVELVWQMQRWSLMTVVYLGMRYIGMPFSVFYVIPYLLSVSLTDAVSLEYGILLVSLINSVANAMVGVIMITRLYVMYQQSRKMLIFLIAIYVIILVASNVIFAIQIMDASAVEYVLSGAHLCLYDAGGSLFLSGMNWILRLVWEILVICLAVWIAVKHFRELQRPSTGWAVGDYFTVLMKTHLFYFFYCCFFS</sequence>